<organism evidence="9 10">
    <name type="scientific">Corynebacterium massiliense DSM 45435</name>
    <dbReference type="NCBI Taxonomy" id="1121364"/>
    <lineage>
        <taxon>Bacteria</taxon>
        <taxon>Bacillati</taxon>
        <taxon>Actinomycetota</taxon>
        <taxon>Actinomycetes</taxon>
        <taxon>Mycobacteriales</taxon>
        <taxon>Corynebacteriaceae</taxon>
        <taxon>Corynebacterium</taxon>
    </lineage>
</organism>
<keyword evidence="5" id="KW-0566">Pantothenate biosynthesis</keyword>
<dbReference type="PANTHER" id="PTHR21299">
    <property type="entry name" value="CYTIDYLATE KINASE/PANTOATE-BETA-ALANINE LIGASE"/>
    <property type="match status" value="1"/>
</dbReference>
<dbReference type="InterPro" id="IPR014729">
    <property type="entry name" value="Rossmann-like_a/b/a_fold"/>
</dbReference>
<evidence type="ECO:0000256" key="1">
    <source>
        <dbReference type="ARBA" id="ARBA00004990"/>
    </source>
</evidence>
<dbReference type="Pfam" id="PF02569">
    <property type="entry name" value="Pantoate_ligase"/>
    <property type="match status" value="1"/>
</dbReference>
<dbReference type="InterPro" id="IPR042176">
    <property type="entry name" value="Pantoate_ligase_C"/>
</dbReference>
<keyword evidence="10" id="KW-1185">Reference proteome</keyword>
<accession>A0ABY7UA14</accession>
<comment type="similarity">
    <text evidence="2">Belongs to the pantothenate synthetase family.</text>
</comment>
<gene>
    <name evidence="9" type="primary">panC</name>
    <name evidence="9" type="ORF">CMASS_09045</name>
</gene>
<dbReference type="SUPFAM" id="SSF52374">
    <property type="entry name" value="Nucleotidylyl transferase"/>
    <property type="match status" value="1"/>
</dbReference>
<protein>
    <recommendedName>
        <fullName evidence="3">pantoate--beta-alanine ligase (AMP-forming)</fullName>
        <ecNumber evidence="3">6.3.2.1</ecNumber>
    </recommendedName>
</protein>
<dbReference type="EMBL" id="CP063189">
    <property type="protein sequence ID" value="WCZ33221.1"/>
    <property type="molecule type" value="Genomic_DNA"/>
</dbReference>
<dbReference type="EC" id="6.3.2.1" evidence="3"/>
<dbReference type="Proteomes" id="UP001220064">
    <property type="component" value="Chromosome"/>
</dbReference>
<evidence type="ECO:0000256" key="7">
    <source>
        <dbReference type="ARBA" id="ARBA00022840"/>
    </source>
</evidence>
<comment type="pathway">
    <text evidence="1">Cofactor biosynthesis; (R)-pantothenate biosynthesis; (R)-pantothenate from (R)-pantoate and beta-alanine: step 1/1.</text>
</comment>
<evidence type="ECO:0000313" key="9">
    <source>
        <dbReference type="EMBL" id="WCZ33221.1"/>
    </source>
</evidence>
<keyword evidence="6" id="KW-0547">Nucleotide-binding</keyword>
<sequence length="283" mass="29672">MGEEKGEAMSFTPGQWVNDPQRVAMISRAFRKKSAPVPVALTLITGEVHAGHFACLRAAKRIRGAVVIVAWRDAPEEDSAAAQAVRDAGADVIFPVSEDALWPHGPRTRVTPANHGLESPEALAADVTFAVALLGLVQPTDAVWGENRYERLIAIQYAVSDLHLPVRLQGVPTVRSGEGIAVSAANPRIPEVDRPRATALSAALTAGAHVAEEGAAEVERVAREVLKAAGVEPAYLAVRGRDLGDPPAEGDARLLVGADIGGVHLVDSVGLPLGIGFRNLDGS</sequence>
<dbReference type="Gene3D" id="3.30.1300.10">
    <property type="entry name" value="Pantoate-beta-alanine ligase, C-terminal domain"/>
    <property type="match status" value="1"/>
</dbReference>
<dbReference type="PANTHER" id="PTHR21299:SF1">
    <property type="entry name" value="PANTOATE--BETA-ALANINE LIGASE"/>
    <property type="match status" value="1"/>
</dbReference>
<dbReference type="GO" id="GO:0004592">
    <property type="term" value="F:pantoate-beta-alanine ligase activity"/>
    <property type="evidence" value="ECO:0007669"/>
    <property type="project" value="UniProtKB-EC"/>
</dbReference>
<dbReference type="InterPro" id="IPR003721">
    <property type="entry name" value="Pantoate_ligase"/>
</dbReference>
<proteinExistence type="inferred from homology"/>
<evidence type="ECO:0000256" key="2">
    <source>
        <dbReference type="ARBA" id="ARBA00009256"/>
    </source>
</evidence>
<evidence type="ECO:0000256" key="6">
    <source>
        <dbReference type="ARBA" id="ARBA00022741"/>
    </source>
</evidence>
<keyword evidence="7" id="KW-0067">ATP-binding</keyword>
<name>A0ABY7UA14_9CORY</name>
<comment type="catalytic activity">
    <reaction evidence="8">
        <text>(R)-pantoate + beta-alanine + ATP = (R)-pantothenate + AMP + diphosphate + H(+)</text>
        <dbReference type="Rhea" id="RHEA:10912"/>
        <dbReference type="ChEBI" id="CHEBI:15378"/>
        <dbReference type="ChEBI" id="CHEBI:15980"/>
        <dbReference type="ChEBI" id="CHEBI:29032"/>
        <dbReference type="ChEBI" id="CHEBI:30616"/>
        <dbReference type="ChEBI" id="CHEBI:33019"/>
        <dbReference type="ChEBI" id="CHEBI:57966"/>
        <dbReference type="ChEBI" id="CHEBI:456215"/>
        <dbReference type="EC" id="6.3.2.1"/>
    </reaction>
</comment>
<evidence type="ECO:0000313" key="10">
    <source>
        <dbReference type="Proteomes" id="UP001220064"/>
    </source>
</evidence>
<dbReference type="Gene3D" id="3.40.50.620">
    <property type="entry name" value="HUPs"/>
    <property type="match status" value="1"/>
</dbReference>
<evidence type="ECO:0000256" key="3">
    <source>
        <dbReference type="ARBA" id="ARBA00012219"/>
    </source>
</evidence>
<reference evidence="9 10" key="1">
    <citation type="submission" date="2020-10" db="EMBL/GenBank/DDBJ databases">
        <title>Complete genome sequence of Corynebacterium massiliense DSM 45435, type strain of Corynebacterium massiliense.</title>
        <authorList>
            <person name="Busche T."/>
            <person name="Kalinowski J."/>
            <person name="Ruckert C."/>
        </authorList>
    </citation>
    <scope>NUCLEOTIDE SEQUENCE [LARGE SCALE GENOMIC DNA]</scope>
    <source>
        <strain evidence="9 10">DSM 45435</strain>
    </source>
</reference>
<evidence type="ECO:0000256" key="4">
    <source>
        <dbReference type="ARBA" id="ARBA00022598"/>
    </source>
</evidence>
<evidence type="ECO:0000256" key="5">
    <source>
        <dbReference type="ARBA" id="ARBA00022655"/>
    </source>
</evidence>
<keyword evidence="4 9" id="KW-0436">Ligase</keyword>
<evidence type="ECO:0000256" key="8">
    <source>
        <dbReference type="ARBA" id="ARBA00048258"/>
    </source>
</evidence>